<keyword evidence="3" id="KW-0732">Signal</keyword>
<evidence type="ECO:0000313" key="5">
    <source>
        <dbReference type="Proteomes" id="UP000077628"/>
    </source>
</evidence>
<protein>
    <submittedName>
        <fullName evidence="4">Uncharacterized protein</fullName>
    </submittedName>
</protein>
<dbReference type="InterPro" id="IPR001568">
    <property type="entry name" value="RNase_T2-like"/>
</dbReference>
<proteinExistence type="inferred from homology"/>
<evidence type="ECO:0000256" key="1">
    <source>
        <dbReference type="ARBA" id="ARBA00007469"/>
    </source>
</evidence>
<feature type="chain" id="PRO_5008070349" evidence="3">
    <location>
        <begin position="22"/>
        <end position="284"/>
    </location>
</feature>
<dbReference type="InterPro" id="IPR018188">
    <property type="entry name" value="RNase_T2_His_AS_1"/>
</dbReference>
<sequence length="284" mass="31833">MSLTKLFAAVCLALVAVLAHADCVDPKDTYESYNVVADPTQDRPSEFYVLSYSWAPSYCAQKGGQRRPGQKDYLQCGGKAHFGYILHGLWPQGSVVKPNDYPRACGGDQPKIDRALLAKYFCMTPSVWLLQHEFENHGTCMIDQHLRTPEAYFDKALTLHNALHLPSRQMTNEAQGKAWFVLHNPQLPEDSVYFDREAKEWRICYDRDFAPFACPRPGEQPGGQSGNGDANACPVKGNISAKHRKLYFEPSHPTYASVVIDFSKGERCFDNVEQALAAGWKKAP</sequence>
<keyword evidence="5" id="KW-1185">Reference proteome</keyword>
<dbReference type="PANTHER" id="PTHR11240:SF22">
    <property type="entry name" value="RIBONUCLEASE T2"/>
    <property type="match status" value="1"/>
</dbReference>
<reference evidence="5" key="1">
    <citation type="submission" date="2016-03" db="EMBL/GenBank/DDBJ databases">
        <authorList>
            <person name="Heylen K."/>
            <person name="De Vos P."/>
            <person name="Vekeman B."/>
        </authorList>
    </citation>
    <scope>NUCLEOTIDE SEQUENCE [LARGE SCALE GENOMIC DNA]</scope>
    <source>
        <strain evidence="5">R-45383</strain>
    </source>
</reference>
<dbReference type="PROSITE" id="PS00530">
    <property type="entry name" value="RNASE_T2_1"/>
    <property type="match status" value="1"/>
</dbReference>
<dbReference type="Gene3D" id="3.90.730.10">
    <property type="entry name" value="Ribonuclease T2-like"/>
    <property type="match status" value="1"/>
</dbReference>
<gene>
    <name evidence="4" type="ORF">A1355_16640</name>
</gene>
<comment type="similarity">
    <text evidence="1 2">Belongs to the RNase T2 family.</text>
</comment>
<name>A0A177PI98_9GAMM</name>
<dbReference type="OrthoDB" id="4720638at2"/>
<feature type="signal peptide" evidence="3">
    <location>
        <begin position="1"/>
        <end position="21"/>
    </location>
</feature>
<dbReference type="SUPFAM" id="SSF55895">
    <property type="entry name" value="Ribonuclease Rh-like"/>
    <property type="match status" value="1"/>
</dbReference>
<evidence type="ECO:0000313" key="4">
    <source>
        <dbReference type="EMBL" id="OAI29203.1"/>
    </source>
</evidence>
<dbReference type="GO" id="GO:0006401">
    <property type="term" value="P:RNA catabolic process"/>
    <property type="evidence" value="ECO:0007669"/>
    <property type="project" value="UniProtKB-ARBA"/>
</dbReference>
<organism evidence="4 5">
    <name type="scientific">Methylomonas koyamae</name>
    <dbReference type="NCBI Taxonomy" id="702114"/>
    <lineage>
        <taxon>Bacteria</taxon>
        <taxon>Pseudomonadati</taxon>
        <taxon>Pseudomonadota</taxon>
        <taxon>Gammaproteobacteria</taxon>
        <taxon>Methylococcales</taxon>
        <taxon>Methylococcaceae</taxon>
        <taxon>Methylomonas</taxon>
    </lineage>
</organism>
<dbReference type="AlphaFoldDB" id="A0A177PI98"/>
<dbReference type="RefSeq" id="WP_064023884.1">
    <property type="nucleotide sequence ID" value="NZ_LUUK01000002.1"/>
</dbReference>
<dbReference type="STRING" id="702114.A1355_16640"/>
<comment type="caution">
    <text evidence="4">The sequence shown here is derived from an EMBL/GenBank/DDBJ whole genome shotgun (WGS) entry which is preliminary data.</text>
</comment>
<accession>A0A177PI98</accession>
<dbReference type="EMBL" id="LUUK01000002">
    <property type="protein sequence ID" value="OAI29203.1"/>
    <property type="molecule type" value="Genomic_DNA"/>
</dbReference>
<evidence type="ECO:0000256" key="3">
    <source>
        <dbReference type="SAM" id="SignalP"/>
    </source>
</evidence>
<evidence type="ECO:0000256" key="2">
    <source>
        <dbReference type="RuleBase" id="RU004328"/>
    </source>
</evidence>
<dbReference type="Proteomes" id="UP000077628">
    <property type="component" value="Unassembled WGS sequence"/>
</dbReference>
<dbReference type="Pfam" id="PF00445">
    <property type="entry name" value="Ribonuclease_T2"/>
    <property type="match status" value="1"/>
</dbReference>
<dbReference type="InterPro" id="IPR036430">
    <property type="entry name" value="RNase_T2-like_sf"/>
</dbReference>
<dbReference type="GO" id="GO:0033897">
    <property type="term" value="F:ribonuclease T2 activity"/>
    <property type="evidence" value="ECO:0007669"/>
    <property type="project" value="InterPro"/>
</dbReference>
<dbReference type="PANTHER" id="PTHR11240">
    <property type="entry name" value="RIBONUCLEASE T2"/>
    <property type="match status" value="1"/>
</dbReference>
<dbReference type="GO" id="GO:0003723">
    <property type="term" value="F:RNA binding"/>
    <property type="evidence" value="ECO:0007669"/>
    <property type="project" value="InterPro"/>
</dbReference>